<reference evidence="2 3" key="1">
    <citation type="submission" date="2023-10" db="EMBL/GenBank/DDBJ databases">
        <title>Draft genome sequence of Xylaria bambusicola isolate GMP-LS, the root and basal stem rot pathogen of sugarcane in Indonesia.</title>
        <authorList>
            <person name="Selvaraj P."/>
            <person name="Muralishankar V."/>
            <person name="Muruganantham S."/>
            <person name="Sp S."/>
            <person name="Haryani S."/>
            <person name="Lau K.J.X."/>
            <person name="Naqvi N.I."/>
        </authorList>
    </citation>
    <scope>NUCLEOTIDE SEQUENCE [LARGE SCALE GENOMIC DNA]</scope>
    <source>
        <strain evidence="2">GMP-LS</strain>
    </source>
</reference>
<dbReference type="Gene3D" id="1.10.510.10">
    <property type="entry name" value="Transferase(Phosphotransferase) domain 1"/>
    <property type="match status" value="1"/>
</dbReference>
<organism evidence="2 3">
    <name type="scientific">Xylaria bambusicola</name>
    <dbReference type="NCBI Taxonomy" id="326684"/>
    <lineage>
        <taxon>Eukaryota</taxon>
        <taxon>Fungi</taxon>
        <taxon>Dikarya</taxon>
        <taxon>Ascomycota</taxon>
        <taxon>Pezizomycotina</taxon>
        <taxon>Sordariomycetes</taxon>
        <taxon>Xylariomycetidae</taxon>
        <taxon>Xylariales</taxon>
        <taxon>Xylariaceae</taxon>
        <taxon>Xylaria</taxon>
    </lineage>
</organism>
<dbReference type="SUPFAM" id="SSF56112">
    <property type="entry name" value="Protein kinase-like (PK-like)"/>
    <property type="match status" value="1"/>
</dbReference>
<dbReference type="EMBL" id="JAWHQM010000124">
    <property type="protein sequence ID" value="KAK5637491.1"/>
    <property type="molecule type" value="Genomic_DNA"/>
</dbReference>
<comment type="caution">
    <text evidence="2">The sequence shown here is derived from an EMBL/GenBank/DDBJ whole genome shotgun (WGS) entry which is preliminary data.</text>
</comment>
<dbReference type="GO" id="GO:0005524">
    <property type="term" value="F:ATP binding"/>
    <property type="evidence" value="ECO:0007669"/>
    <property type="project" value="InterPro"/>
</dbReference>
<gene>
    <name evidence="2" type="ORF">RRF57_013206</name>
</gene>
<feature type="domain" description="Protein kinase" evidence="1">
    <location>
        <begin position="194"/>
        <end position="502"/>
    </location>
</feature>
<keyword evidence="3" id="KW-1185">Reference proteome</keyword>
<evidence type="ECO:0000259" key="1">
    <source>
        <dbReference type="PROSITE" id="PS50011"/>
    </source>
</evidence>
<protein>
    <recommendedName>
        <fullName evidence="1">Protein kinase domain-containing protein</fullName>
    </recommendedName>
</protein>
<dbReference type="PROSITE" id="PS50011">
    <property type="entry name" value="PROTEIN_KINASE_DOM"/>
    <property type="match status" value="1"/>
</dbReference>
<evidence type="ECO:0000313" key="2">
    <source>
        <dbReference type="EMBL" id="KAK5637491.1"/>
    </source>
</evidence>
<dbReference type="InterPro" id="IPR000719">
    <property type="entry name" value="Prot_kinase_dom"/>
</dbReference>
<evidence type="ECO:0000313" key="3">
    <source>
        <dbReference type="Proteomes" id="UP001305414"/>
    </source>
</evidence>
<dbReference type="InterPro" id="IPR011009">
    <property type="entry name" value="Kinase-like_dom_sf"/>
</dbReference>
<name>A0AAN7ZE41_9PEZI</name>
<accession>A0AAN7ZE41</accession>
<sequence length="575" mass="66608">MDLSQRAVEEVVHPTAAFLRASGGVARLYSEDAPQPSWDDSLLNPKNRIDSLEVPGSPLWRVDGCTGLGTQYYAVPICLPNVPPMRMDVFIPENQPAHIREQLDLHRAFHTKDAARLSRLAITKHIVRTLQAWTKSAFEDIHAFERFYKSKPFGSRLVFENLSLDIRQINVRLGPNHNLELQLLSLQSLNSLWGTTLQSLQVVDFFDVHVVSVLHDSVCLVRIQGQLFIFKALVSEVKYLYHELKTLCTVEPHPNIISRPIHLIRKPCSFGGKLAIVGFTTFYHQHGSLRDLLPQLRIHDRLRQEDQFKWSIQVIRALEHLRVRSSTYYPDLRLDNLVMSKDFDIIMVDFEQRGVWCEFAAPEVNAIEYMRLIAADDRIPSEVSLKYQGIMRDLVPDYDVLQEDRYANPQDGYNVSWIALSPEEQELAEVYMVGRLLWCIFEGVSGPQKAAVWQSYRWESNLEFPEYDRTPPALRKLIDRCTRGRRPNLGSVIVRQRSHLLLRHRIGEDHDAEQVRDAAIAHWVTELKWAEEFLLDRNRLREQGIWNNNHYKRPRLAEVLEALLDIQGQYASTSR</sequence>
<dbReference type="Proteomes" id="UP001305414">
    <property type="component" value="Unassembled WGS sequence"/>
</dbReference>
<dbReference type="GO" id="GO:0004672">
    <property type="term" value="F:protein kinase activity"/>
    <property type="evidence" value="ECO:0007669"/>
    <property type="project" value="InterPro"/>
</dbReference>
<proteinExistence type="predicted"/>
<dbReference type="AlphaFoldDB" id="A0AAN7ZE41"/>